<dbReference type="STRING" id="1036808.A0A0C2Z1F0"/>
<dbReference type="HOGENOM" id="CLU_1907912_0_0_1"/>
<proteinExistence type="predicted"/>
<sequence length="133" mass="14385">MGSASGARAISKPLIVKSTWPSKFTMMYIVGFERPQGAHNTLLDLCIHIRGVAAVPAMECIDLDGEEDTIEVELFHVHVDEHGKTALNSTGSIPTHVGCVINGNKWGFKASPNVEYVKGQIILDTIYASGQFS</sequence>
<evidence type="ECO:0000313" key="2">
    <source>
        <dbReference type="Proteomes" id="UP000053989"/>
    </source>
</evidence>
<dbReference type="AlphaFoldDB" id="A0A0C2Z1F0"/>
<protein>
    <submittedName>
        <fullName evidence="1">Uncharacterized protein</fullName>
    </submittedName>
</protein>
<accession>A0A0C2Z1F0</accession>
<reference evidence="1 2" key="1">
    <citation type="submission" date="2014-04" db="EMBL/GenBank/DDBJ databases">
        <authorList>
            <consortium name="DOE Joint Genome Institute"/>
            <person name="Kuo A."/>
            <person name="Kohler A."/>
            <person name="Nagy L.G."/>
            <person name="Floudas D."/>
            <person name="Copeland A."/>
            <person name="Barry K.W."/>
            <person name="Cichocki N."/>
            <person name="Veneault-Fourrey C."/>
            <person name="LaButti K."/>
            <person name="Lindquist E.A."/>
            <person name="Lipzen A."/>
            <person name="Lundell T."/>
            <person name="Morin E."/>
            <person name="Murat C."/>
            <person name="Sun H."/>
            <person name="Tunlid A."/>
            <person name="Henrissat B."/>
            <person name="Grigoriev I.V."/>
            <person name="Hibbett D.S."/>
            <person name="Martin F."/>
            <person name="Nordberg H.P."/>
            <person name="Cantor M.N."/>
            <person name="Hua S.X."/>
        </authorList>
    </citation>
    <scope>NUCLEOTIDE SEQUENCE [LARGE SCALE GENOMIC DNA]</scope>
    <source>
        <strain evidence="1 2">Foug A</strain>
    </source>
</reference>
<reference evidence="2" key="2">
    <citation type="submission" date="2015-01" db="EMBL/GenBank/DDBJ databases">
        <title>Evolutionary Origins and Diversification of the Mycorrhizal Mutualists.</title>
        <authorList>
            <consortium name="DOE Joint Genome Institute"/>
            <consortium name="Mycorrhizal Genomics Consortium"/>
            <person name="Kohler A."/>
            <person name="Kuo A."/>
            <person name="Nagy L.G."/>
            <person name="Floudas D."/>
            <person name="Copeland A."/>
            <person name="Barry K.W."/>
            <person name="Cichocki N."/>
            <person name="Veneault-Fourrey C."/>
            <person name="LaButti K."/>
            <person name="Lindquist E.A."/>
            <person name="Lipzen A."/>
            <person name="Lundell T."/>
            <person name="Morin E."/>
            <person name="Murat C."/>
            <person name="Riley R."/>
            <person name="Ohm R."/>
            <person name="Sun H."/>
            <person name="Tunlid A."/>
            <person name="Henrissat B."/>
            <person name="Grigoriev I.V."/>
            <person name="Hibbett D.S."/>
            <person name="Martin F."/>
        </authorList>
    </citation>
    <scope>NUCLEOTIDE SEQUENCE [LARGE SCALE GENOMIC DNA]</scope>
    <source>
        <strain evidence="2">Foug A</strain>
    </source>
</reference>
<keyword evidence="2" id="KW-1185">Reference proteome</keyword>
<organism evidence="1 2">
    <name type="scientific">Scleroderma citrinum Foug A</name>
    <dbReference type="NCBI Taxonomy" id="1036808"/>
    <lineage>
        <taxon>Eukaryota</taxon>
        <taxon>Fungi</taxon>
        <taxon>Dikarya</taxon>
        <taxon>Basidiomycota</taxon>
        <taxon>Agaricomycotina</taxon>
        <taxon>Agaricomycetes</taxon>
        <taxon>Agaricomycetidae</taxon>
        <taxon>Boletales</taxon>
        <taxon>Sclerodermatineae</taxon>
        <taxon>Sclerodermataceae</taxon>
        <taxon>Scleroderma</taxon>
    </lineage>
</organism>
<dbReference type="InParanoid" id="A0A0C2Z1F0"/>
<dbReference type="EMBL" id="KN822130">
    <property type="protein sequence ID" value="KIM55638.1"/>
    <property type="molecule type" value="Genomic_DNA"/>
</dbReference>
<dbReference type="Proteomes" id="UP000053989">
    <property type="component" value="Unassembled WGS sequence"/>
</dbReference>
<name>A0A0C2Z1F0_9AGAM</name>
<evidence type="ECO:0000313" key="1">
    <source>
        <dbReference type="EMBL" id="KIM55638.1"/>
    </source>
</evidence>
<gene>
    <name evidence="1" type="ORF">SCLCIDRAFT_30189</name>
</gene>